<protein>
    <submittedName>
        <fullName evidence="3">Predicted nucleic acid-binding protein, contains Zn-ribbon domain</fullName>
    </submittedName>
</protein>
<dbReference type="STRING" id="1123349.SAMN02744037_01552"/>
<dbReference type="OrthoDB" id="9795058at2"/>
<proteinExistence type="predicted"/>
<keyword evidence="4" id="KW-1185">Reference proteome</keyword>
<dbReference type="AlphaFoldDB" id="A0A1M6PG82"/>
<evidence type="ECO:0000256" key="1">
    <source>
        <dbReference type="SAM" id="Coils"/>
    </source>
</evidence>
<evidence type="ECO:0000313" key="4">
    <source>
        <dbReference type="Proteomes" id="UP000242497"/>
    </source>
</evidence>
<dbReference type="EMBL" id="FRAE01000031">
    <property type="protein sequence ID" value="SHK06924.1"/>
    <property type="molecule type" value="Genomic_DNA"/>
</dbReference>
<dbReference type="InterPro" id="IPR056003">
    <property type="entry name" value="CT398_CC_hairpin"/>
</dbReference>
<accession>A0A1M6PG82</accession>
<dbReference type="Proteomes" id="UP000242497">
    <property type="component" value="Unassembled WGS sequence"/>
</dbReference>
<evidence type="ECO:0000313" key="3">
    <source>
        <dbReference type="EMBL" id="SHK06924.1"/>
    </source>
</evidence>
<gene>
    <name evidence="3" type="ORF">SAMN02744037_01552</name>
</gene>
<dbReference type="Gene3D" id="1.10.287.1490">
    <property type="match status" value="1"/>
</dbReference>
<feature type="domain" description="CT398-like coiled coil hairpin" evidence="2">
    <location>
        <begin position="16"/>
        <end position="186"/>
    </location>
</feature>
<dbReference type="RefSeq" id="WP_072888826.1">
    <property type="nucleotide sequence ID" value="NZ_FRAE01000031.1"/>
</dbReference>
<organism evidence="3 4">
    <name type="scientific">Tepidibacter formicigenes DSM 15518</name>
    <dbReference type="NCBI Taxonomy" id="1123349"/>
    <lineage>
        <taxon>Bacteria</taxon>
        <taxon>Bacillati</taxon>
        <taxon>Bacillota</taxon>
        <taxon>Clostridia</taxon>
        <taxon>Peptostreptococcales</taxon>
        <taxon>Peptostreptococcaceae</taxon>
        <taxon>Tepidibacter</taxon>
    </lineage>
</organism>
<feature type="coiled-coil region" evidence="1">
    <location>
        <begin position="44"/>
        <end position="159"/>
    </location>
</feature>
<name>A0A1M6PG82_9FIRM</name>
<reference evidence="4" key="1">
    <citation type="submission" date="2016-11" db="EMBL/GenBank/DDBJ databases">
        <authorList>
            <person name="Varghese N."/>
            <person name="Submissions S."/>
        </authorList>
    </citation>
    <scope>NUCLEOTIDE SEQUENCE [LARGE SCALE GENOMIC DNA]</scope>
    <source>
        <strain evidence="4">DSM 15518</strain>
    </source>
</reference>
<evidence type="ECO:0000259" key="2">
    <source>
        <dbReference type="Pfam" id="PF24481"/>
    </source>
</evidence>
<sequence>MENLIQLQKNYDLIVELEKRINYLRNYPKLIQIKEKSRKIYNFQNKWRKKLDNSRTDLKKLEKDLQSKEETLNEIVNELYSGKINDIKILEVLKDREEKMNKEKESIENEVIEVMGKIDIYTRELNKYKHKLNLIEEKIEKLESQIEEKIRLYDKKLLEIQKNIKHIRNNIDTEILQKYDLVRKKHKNALVAVINQACSGCNLGVYLNTMDALALKGVVECENCGRLLYIEIN</sequence>
<keyword evidence="1" id="KW-0175">Coiled coil</keyword>
<dbReference type="Pfam" id="PF24481">
    <property type="entry name" value="CT398_CC"/>
    <property type="match status" value="1"/>
</dbReference>